<feature type="binding site" evidence="5">
    <location>
        <position position="220"/>
    </location>
    <ligand>
        <name>FAD</name>
        <dbReference type="ChEBI" id="CHEBI:57692"/>
    </ligand>
</feature>
<evidence type="ECO:0000313" key="8">
    <source>
        <dbReference type="Proteomes" id="UP000093894"/>
    </source>
</evidence>
<accession>A0A853LU93</accession>
<dbReference type="PIRSF" id="PIRSF000137">
    <property type="entry name" value="Alcohol_oxidase"/>
    <property type="match status" value="1"/>
</dbReference>
<dbReference type="Gene3D" id="3.50.50.60">
    <property type="entry name" value="FAD/NAD(P)-binding domain"/>
    <property type="match status" value="1"/>
</dbReference>
<proteinExistence type="inferred from homology"/>
<keyword evidence="3" id="KW-0285">Flavoprotein</keyword>
<dbReference type="InterPro" id="IPR036188">
    <property type="entry name" value="FAD/NAD-bd_sf"/>
</dbReference>
<dbReference type="EMBL" id="LZLG01000121">
    <property type="protein sequence ID" value="OBJ57846.1"/>
    <property type="molecule type" value="Genomic_DNA"/>
</dbReference>
<comment type="caution">
    <text evidence="7">The sequence shown here is derived from an EMBL/GenBank/DDBJ whole genome shotgun (WGS) entry which is preliminary data.</text>
</comment>
<feature type="domain" description="Glucose-methanol-choline oxidoreductase N-terminal" evidence="6">
    <location>
        <begin position="255"/>
        <end position="269"/>
    </location>
</feature>
<dbReference type="InterPro" id="IPR000172">
    <property type="entry name" value="GMC_OxRdtase_N"/>
</dbReference>
<dbReference type="InterPro" id="IPR012132">
    <property type="entry name" value="GMC_OxRdtase"/>
</dbReference>
<dbReference type="PANTHER" id="PTHR11552:SF147">
    <property type="entry name" value="CHOLINE DEHYDROGENASE, MITOCHONDRIAL"/>
    <property type="match status" value="1"/>
</dbReference>
<evidence type="ECO:0000256" key="4">
    <source>
        <dbReference type="ARBA" id="ARBA00022827"/>
    </source>
</evidence>
<dbReference type="GO" id="GO:0016614">
    <property type="term" value="F:oxidoreductase activity, acting on CH-OH group of donors"/>
    <property type="evidence" value="ECO:0007669"/>
    <property type="project" value="InterPro"/>
</dbReference>
<dbReference type="PROSITE" id="PS51257">
    <property type="entry name" value="PROKAR_LIPOPROTEIN"/>
    <property type="match status" value="1"/>
</dbReference>
<comment type="similarity">
    <text evidence="2">Belongs to the GMC oxidoreductase family.</text>
</comment>
<protein>
    <submittedName>
        <fullName evidence="7">Choline dehydrogenase</fullName>
    </submittedName>
</protein>
<evidence type="ECO:0000259" key="6">
    <source>
        <dbReference type="PROSITE" id="PS00624"/>
    </source>
</evidence>
<dbReference type="Pfam" id="PF05199">
    <property type="entry name" value="GMC_oxred_C"/>
    <property type="match status" value="1"/>
</dbReference>
<reference evidence="7 8" key="1">
    <citation type="submission" date="2016-06" db="EMBL/GenBank/DDBJ databases">
        <authorList>
            <person name="Sutton G."/>
            <person name="Brinkac L."/>
            <person name="Sanka R."/>
            <person name="Adams M."/>
            <person name="Lau E."/>
            <person name="Garcia-Basteiro A."/>
            <person name="Lopez-Varela E."/>
            <person name="Palencia S."/>
        </authorList>
    </citation>
    <scope>NUCLEOTIDE SEQUENCE [LARGE SCALE GENOMIC DNA]</scope>
    <source>
        <strain evidence="7 8">1164983.0</strain>
    </source>
</reference>
<evidence type="ECO:0000256" key="1">
    <source>
        <dbReference type="ARBA" id="ARBA00001974"/>
    </source>
</evidence>
<dbReference type="PANTHER" id="PTHR11552">
    <property type="entry name" value="GLUCOSE-METHANOL-CHOLINE GMC OXIDOREDUCTASE"/>
    <property type="match status" value="1"/>
</dbReference>
<sequence length="530" mass="56349">MLKSDEFDHIVVGAGSAGCVLANRLSADASTRVLLLEAGGEDSAPEVHIPALFGTLFGTEMDWAYRSVKQSGTGTSVCIPRGRVLGGCSSMNAMVYIRGNRLDYDGWDADYGAAGWRYDDVLPYFVRAEHNARLHGPLHGVDGPLHVQDPVYLHDLNLKWMESATAWGLPRTDDFNGVQQIGVGPFQLTQAQGRRCSAADAYLRPALERENLTVRTRALVHRIQLNGERAVGVVYDHDGARRVARAAGEVLLSAGTINSPQLLMLSGIGPAQHLRAQDIDVAADLPGVGANLHDHPTLPMIWSTRDATDVLALAFDPKAMAQFQAGEPGPLNSALCDVGAFCSTTGDTVTPNIEIHVAPMAFADGLVPPSTPSFTGTVSLLDPMSRGTVRLRSANASDTPLIDLGLFRAPGDFEAMLAGAEAFMDMSTSGPLASHLGALFFPTRCTDGAEFTQAARARTQTMYHPVGTCAMGSGELSVVDPQLRVRGVEGLRVVDASVMPVVPRGNTNAPTIMLAEKAADLINSEANDIT</sequence>
<name>A0A853LU93_9MYCO</name>
<dbReference type="PROSITE" id="PS00624">
    <property type="entry name" value="GMC_OXRED_2"/>
    <property type="match status" value="1"/>
</dbReference>
<dbReference type="Gene3D" id="3.30.560.10">
    <property type="entry name" value="Glucose Oxidase, domain 3"/>
    <property type="match status" value="1"/>
</dbReference>
<dbReference type="SUPFAM" id="SSF51905">
    <property type="entry name" value="FAD/NAD(P)-binding domain"/>
    <property type="match status" value="1"/>
</dbReference>
<evidence type="ECO:0000256" key="5">
    <source>
        <dbReference type="PIRSR" id="PIRSR000137-2"/>
    </source>
</evidence>
<evidence type="ECO:0000256" key="2">
    <source>
        <dbReference type="ARBA" id="ARBA00010790"/>
    </source>
</evidence>
<dbReference type="AlphaFoldDB" id="A0A853LU93"/>
<keyword evidence="4 5" id="KW-0274">FAD</keyword>
<dbReference type="Pfam" id="PF00732">
    <property type="entry name" value="GMC_oxred_N"/>
    <property type="match status" value="1"/>
</dbReference>
<feature type="binding site" evidence="5">
    <location>
        <position position="84"/>
    </location>
    <ligand>
        <name>FAD</name>
        <dbReference type="ChEBI" id="CHEBI:57692"/>
    </ligand>
</feature>
<dbReference type="Proteomes" id="UP000093894">
    <property type="component" value="Unassembled WGS sequence"/>
</dbReference>
<evidence type="ECO:0000256" key="3">
    <source>
        <dbReference type="ARBA" id="ARBA00022630"/>
    </source>
</evidence>
<feature type="binding site" evidence="5">
    <location>
        <begin position="92"/>
        <end position="95"/>
    </location>
    <ligand>
        <name>FAD</name>
        <dbReference type="ChEBI" id="CHEBI:57692"/>
    </ligand>
</feature>
<evidence type="ECO:0000313" key="7">
    <source>
        <dbReference type="EMBL" id="OBJ57846.1"/>
    </source>
</evidence>
<gene>
    <name evidence="7" type="ORF">A5628_15425</name>
</gene>
<dbReference type="GO" id="GO:0050660">
    <property type="term" value="F:flavin adenine dinucleotide binding"/>
    <property type="evidence" value="ECO:0007669"/>
    <property type="project" value="InterPro"/>
</dbReference>
<dbReference type="InterPro" id="IPR007867">
    <property type="entry name" value="GMC_OxRtase_C"/>
</dbReference>
<comment type="cofactor">
    <cofactor evidence="1 5">
        <name>FAD</name>
        <dbReference type="ChEBI" id="CHEBI:57692"/>
    </cofactor>
</comment>
<organism evidence="7 8">
    <name type="scientific">Mycobacterium colombiense</name>
    <dbReference type="NCBI Taxonomy" id="339268"/>
    <lineage>
        <taxon>Bacteria</taxon>
        <taxon>Bacillati</taxon>
        <taxon>Actinomycetota</taxon>
        <taxon>Actinomycetes</taxon>
        <taxon>Mycobacteriales</taxon>
        <taxon>Mycobacteriaceae</taxon>
        <taxon>Mycobacterium</taxon>
        <taxon>Mycobacterium avium complex (MAC)</taxon>
    </lineage>
</organism>
<dbReference type="SUPFAM" id="SSF54373">
    <property type="entry name" value="FAD-linked reductases, C-terminal domain"/>
    <property type="match status" value="1"/>
</dbReference>